<name>A0ABX6IGC0_9ACTN</name>
<keyword evidence="1" id="KW-0812">Transmembrane</keyword>
<feature type="transmembrane region" description="Helical" evidence="1">
    <location>
        <begin position="77"/>
        <end position="97"/>
    </location>
</feature>
<reference evidence="2" key="1">
    <citation type="journal article" date="2021" name="Nat. Microbiol.">
        <title>Cocultivation of an ultrasmall environmental parasitic bacterium with lytic ability against bacteria associated with wastewater foams.</title>
        <authorList>
            <person name="Batinovic S."/>
            <person name="Rose J.J.A."/>
            <person name="Ratcliffe J."/>
            <person name="Seviour R.J."/>
            <person name="Petrovski S."/>
        </authorList>
    </citation>
    <scope>NUCLEOTIDE SEQUENCE</scope>
    <source>
        <strain evidence="2">CON9</strain>
    </source>
</reference>
<evidence type="ECO:0000313" key="2">
    <source>
        <dbReference type="EMBL" id="QHN34340.1"/>
    </source>
</evidence>
<dbReference type="Proteomes" id="UP001059836">
    <property type="component" value="Chromosome"/>
</dbReference>
<evidence type="ECO:0000313" key="3">
    <source>
        <dbReference type="Proteomes" id="UP001059836"/>
    </source>
</evidence>
<feature type="transmembrane region" description="Helical" evidence="1">
    <location>
        <begin position="12"/>
        <end position="32"/>
    </location>
</feature>
<sequence length="192" mass="18867">MLEPVKCERGDVLPVRATIALAVPALAAAAHGRAGDVSASASDLVLLLGVGALAALVAVPSQHAASAAVRRPKLSMLRTAGVLSAAQICAHLVLAAGTHVSPGHGLGMSWSMVTAHAVATGLTAVVVAVAAQLAHQVGVVLVAARRLVAGHEHSSRRAPAPVFGVVRVPSSAALSGAGGVRGPPGTVAVPHL</sequence>
<keyword evidence="1" id="KW-0472">Membrane</keyword>
<feature type="transmembrane region" description="Helical" evidence="1">
    <location>
        <begin position="44"/>
        <end position="65"/>
    </location>
</feature>
<keyword evidence="3" id="KW-1185">Reference proteome</keyword>
<dbReference type="RefSeq" id="WP_213247346.1">
    <property type="nucleotide sequence ID" value="NZ_CP045806.1"/>
</dbReference>
<evidence type="ECO:0000256" key="1">
    <source>
        <dbReference type="SAM" id="Phobius"/>
    </source>
</evidence>
<feature type="transmembrane region" description="Helical" evidence="1">
    <location>
        <begin position="117"/>
        <end position="144"/>
    </location>
</feature>
<organism evidence="2 3">
    <name type="scientific">Gordonia pseudamarae</name>
    <dbReference type="NCBI Taxonomy" id="2831662"/>
    <lineage>
        <taxon>Bacteria</taxon>
        <taxon>Bacillati</taxon>
        <taxon>Actinomycetota</taxon>
        <taxon>Actinomycetes</taxon>
        <taxon>Mycobacteriales</taxon>
        <taxon>Gordoniaceae</taxon>
        <taxon>Gordonia</taxon>
    </lineage>
</organism>
<keyword evidence="1" id="KW-1133">Transmembrane helix</keyword>
<proteinExistence type="predicted"/>
<dbReference type="EMBL" id="CP045809">
    <property type="protein sequence ID" value="QHN34340.1"/>
    <property type="molecule type" value="Genomic_DNA"/>
</dbReference>
<accession>A0ABX6IGC0</accession>
<protein>
    <submittedName>
        <fullName evidence="2">Uncharacterized protein</fullName>
    </submittedName>
</protein>
<gene>
    <name evidence="2" type="ORF">GII31_04920</name>
</gene>